<comment type="subcellular location">
    <subcellularLocation>
        <location evidence="1">Cell inner membrane</location>
        <topology evidence="1">Multi-pass membrane protein</topology>
    </subcellularLocation>
</comment>
<evidence type="ECO:0008006" key="16">
    <source>
        <dbReference type="Google" id="ProtNLM"/>
    </source>
</evidence>
<keyword evidence="15" id="KW-1185">Reference proteome</keyword>
<dbReference type="SMART" id="SM00283">
    <property type="entry name" value="MA"/>
    <property type="match status" value="1"/>
</dbReference>
<dbReference type="GO" id="GO:0006935">
    <property type="term" value="P:chemotaxis"/>
    <property type="evidence" value="ECO:0007669"/>
    <property type="project" value="InterPro"/>
</dbReference>
<evidence type="ECO:0000256" key="10">
    <source>
        <dbReference type="SAM" id="Phobius"/>
    </source>
</evidence>
<dbReference type="Pfam" id="PF00015">
    <property type="entry name" value="MCPsignal"/>
    <property type="match status" value="1"/>
</dbReference>
<keyword evidence="5 10" id="KW-0472">Membrane</keyword>
<reference evidence="14 15" key="1">
    <citation type="submission" date="2017-07" db="EMBL/GenBank/DDBJ databases">
        <title>Tamlnaduibacter salinus (Mi-7) genome sequencing.</title>
        <authorList>
            <person name="Verma A."/>
            <person name="Krishnamurthi S."/>
        </authorList>
    </citation>
    <scope>NUCLEOTIDE SEQUENCE [LARGE SCALE GENOMIC DNA]</scope>
    <source>
        <strain evidence="14 15">Mi-7</strain>
    </source>
</reference>
<keyword evidence="6 8" id="KW-0807">Transducer</keyword>
<feature type="compositionally biased region" description="Polar residues" evidence="9">
    <location>
        <begin position="471"/>
        <end position="488"/>
    </location>
</feature>
<dbReference type="FunFam" id="1.10.287.950:FF:000001">
    <property type="entry name" value="Methyl-accepting chemotaxis sensory transducer"/>
    <property type="match status" value="1"/>
</dbReference>
<evidence type="ECO:0000256" key="8">
    <source>
        <dbReference type="PROSITE-ProRule" id="PRU00284"/>
    </source>
</evidence>
<feature type="region of interest" description="Disordered" evidence="9">
    <location>
        <begin position="471"/>
        <end position="495"/>
    </location>
</feature>
<gene>
    <name evidence="14" type="ORF">CF392_10455</name>
</gene>
<feature type="region of interest" description="Disordered" evidence="9">
    <location>
        <begin position="282"/>
        <end position="304"/>
    </location>
</feature>
<dbReference type="Gene3D" id="1.10.287.950">
    <property type="entry name" value="Methyl-accepting chemotaxis protein"/>
    <property type="match status" value="1"/>
</dbReference>
<keyword evidence="2" id="KW-0997">Cell inner membrane</keyword>
<evidence type="ECO:0000256" key="3">
    <source>
        <dbReference type="ARBA" id="ARBA00022692"/>
    </source>
</evidence>
<evidence type="ECO:0000256" key="1">
    <source>
        <dbReference type="ARBA" id="ARBA00004429"/>
    </source>
</evidence>
<proteinExistence type="inferred from homology"/>
<dbReference type="CDD" id="cd11386">
    <property type="entry name" value="MCP_signal"/>
    <property type="match status" value="1"/>
</dbReference>
<name>A0A2A2I1L9_9GAMM</name>
<dbReference type="CDD" id="cd06225">
    <property type="entry name" value="HAMP"/>
    <property type="match status" value="1"/>
</dbReference>
<dbReference type="InterPro" id="IPR004089">
    <property type="entry name" value="MCPsignal_dom"/>
</dbReference>
<dbReference type="EMBL" id="NMPM01000057">
    <property type="protein sequence ID" value="PAV25547.1"/>
    <property type="molecule type" value="Genomic_DNA"/>
</dbReference>
<dbReference type="PROSITE" id="PS50192">
    <property type="entry name" value="T_SNARE"/>
    <property type="match status" value="1"/>
</dbReference>
<evidence type="ECO:0000256" key="9">
    <source>
        <dbReference type="SAM" id="MobiDB-lite"/>
    </source>
</evidence>
<evidence type="ECO:0000256" key="6">
    <source>
        <dbReference type="ARBA" id="ARBA00023224"/>
    </source>
</evidence>
<dbReference type="RefSeq" id="WP_095611408.1">
    <property type="nucleotide sequence ID" value="NZ_NMPM01000057.1"/>
</dbReference>
<feature type="domain" description="T-SNARE coiled-coil homology" evidence="12">
    <location>
        <begin position="422"/>
        <end position="484"/>
    </location>
</feature>
<dbReference type="Proteomes" id="UP000218332">
    <property type="component" value="Unassembled WGS sequence"/>
</dbReference>
<dbReference type="PANTHER" id="PTHR32089">
    <property type="entry name" value="METHYL-ACCEPTING CHEMOTAXIS PROTEIN MCPB"/>
    <property type="match status" value="1"/>
</dbReference>
<accession>A0A2A2I1L9</accession>
<feature type="domain" description="HAMP" evidence="13">
    <location>
        <begin position="176"/>
        <end position="230"/>
    </location>
</feature>
<dbReference type="InterPro" id="IPR000727">
    <property type="entry name" value="T_SNARE_dom"/>
</dbReference>
<dbReference type="SMART" id="SM00304">
    <property type="entry name" value="HAMP"/>
    <property type="match status" value="1"/>
</dbReference>
<dbReference type="InterPro" id="IPR003660">
    <property type="entry name" value="HAMP_dom"/>
</dbReference>
<feature type="transmembrane region" description="Helical" evidence="10">
    <location>
        <begin position="12"/>
        <end position="31"/>
    </location>
</feature>
<dbReference type="PROSITE" id="PS50885">
    <property type="entry name" value="HAMP"/>
    <property type="match status" value="1"/>
</dbReference>
<dbReference type="SUPFAM" id="SSF58104">
    <property type="entry name" value="Methyl-accepting chemotaxis protein (MCP) signaling domain"/>
    <property type="match status" value="1"/>
</dbReference>
<evidence type="ECO:0000259" key="12">
    <source>
        <dbReference type="PROSITE" id="PS50192"/>
    </source>
</evidence>
<feature type="transmembrane region" description="Helical" evidence="10">
    <location>
        <begin position="155"/>
        <end position="178"/>
    </location>
</feature>
<keyword evidence="4 10" id="KW-1133">Transmembrane helix</keyword>
<comment type="caution">
    <text evidence="14">The sequence shown here is derived from an EMBL/GenBank/DDBJ whole genome shotgun (WGS) entry which is preliminary data.</text>
</comment>
<evidence type="ECO:0000256" key="2">
    <source>
        <dbReference type="ARBA" id="ARBA00022519"/>
    </source>
</evidence>
<dbReference type="AlphaFoldDB" id="A0A2A2I1L9"/>
<evidence type="ECO:0000256" key="4">
    <source>
        <dbReference type="ARBA" id="ARBA00022989"/>
    </source>
</evidence>
<evidence type="ECO:0000313" key="14">
    <source>
        <dbReference type="EMBL" id="PAV25547.1"/>
    </source>
</evidence>
<dbReference type="PRINTS" id="PR00260">
    <property type="entry name" value="CHEMTRNSDUCR"/>
</dbReference>
<dbReference type="GO" id="GO:0007165">
    <property type="term" value="P:signal transduction"/>
    <property type="evidence" value="ECO:0007669"/>
    <property type="project" value="UniProtKB-KW"/>
</dbReference>
<evidence type="ECO:0000313" key="15">
    <source>
        <dbReference type="Proteomes" id="UP000218332"/>
    </source>
</evidence>
<sequence length="507" mass="54540">MTSSRTGSLSLRFNLLAVSLITVLLVISGFVDYRLSSSQWRASVDSQVSDQAGFLSLSLPDALWNFQSETVRKILRSVVNSRVIEAAYILEEGDLTYAMRQDGDAIRPVEEMPETTGMTDIPLNHDEADETIGTVFIDKNDAYLSERLSSVTNLAIARTLVLGLALAMILYVLLLLLVKRPIVTLREAMADMAQGEGDLTRRLSVDQNNEIGELVSYFNEFMAKLQTSMQAVGSVAERAGAAVSSLESAFERSRSLVSDQEQEVESITAAVTESSTASQEVAQNALSTSGAASDAQQNAENSRDAMDGTVHKIQSLAAQIESTSRAMAGLQEEVDSIGEIMTVISGVADQTNLLALNAAIEAARAGEHGRGFAVVADEVRTLAARTQESTQEIGEKIERLKASASDGVSVAQQARSLSEDSVASVGEAQNSLSVVFDAIRQINDMSTQIATAVEEQSQVSHEISQNLHRLSDLSQQSSEQVDQASETSAEVGEQTRALNTQLAGFRY</sequence>
<dbReference type="PANTHER" id="PTHR32089:SF119">
    <property type="entry name" value="METHYL-ACCEPTING CHEMOTAXIS PROTEIN CTPL"/>
    <property type="match status" value="1"/>
</dbReference>
<dbReference type="GO" id="GO:0005886">
    <property type="term" value="C:plasma membrane"/>
    <property type="evidence" value="ECO:0007669"/>
    <property type="project" value="UniProtKB-SubCell"/>
</dbReference>
<dbReference type="InterPro" id="IPR004090">
    <property type="entry name" value="Chemotax_Me-accpt_rcpt"/>
</dbReference>
<organism evidence="14 15">
    <name type="scientific">Tamilnaduibacter salinus</name>
    <dbReference type="NCBI Taxonomy" id="1484056"/>
    <lineage>
        <taxon>Bacteria</taxon>
        <taxon>Pseudomonadati</taxon>
        <taxon>Pseudomonadota</taxon>
        <taxon>Gammaproteobacteria</taxon>
        <taxon>Pseudomonadales</taxon>
        <taxon>Marinobacteraceae</taxon>
        <taxon>Tamilnaduibacter</taxon>
    </lineage>
</organism>
<keyword evidence="3 10" id="KW-0812">Transmembrane</keyword>
<evidence type="ECO:0000256" key="5">
    <source>
        <dbReference type="ARBA" id="ARBA00023136"/>
    </source>
</evidence>
<protein>
    <recommendedName>
        <fullName evidence="16">Methyl-accepting chemotaxis protein</fullName>
    </recommendedName>
</protein>
<comment type="similarity">
    <text evidence="7">Belongs to the methyl-accepting chemotaxis (MCP) protein family.</text>
</comment>
<keyword evidence="2" id="KW-1003">Cell membrane</keyword>
<dbReference type="PROSITE" id="PS50111">
    <property type="entry name" value="CHEMOTAXIS_TRANSDUC_2"/>
    <property type="match status" value="1"/>
</dbReference>
<feature type="domain" description="Methyl-accepting transducer" evidence="11">
    <location>
        <begin position="235"/>
        <end position="471"/>
    </location>
</feature>
<evidence type="ECO:0000256" key="7">
    <source>
        <dbReference type="ARBA" id="ARBA00029447"/>
    </source>
</evidence>
<dbReference type="Pfam" id="PF00672">
    <property type="entry name" value="HAMP"/>
    <property type="match status" value="1"/>
</dbReference>
<evidence type="ECO:0000259" key="11">
    <source>
        <dbReference type="PROSITE" id="PS50111"/>
    </source>
</evidence>
<evidence type="ECO:0000259" key="13">
    <source>
        <dbReference type="PROSITE" id="PS50885"/>
    </source>
</evidence>
<dbReference type="GO" id="GO:0004888">
    <property type="term" value="F:transmembrane signaling receptor activity"/>
    <property type="evidence" value="ECO:0007669"/>
    <property type="project" value="InterPro"/>
</dbReference>
<feature type="compositionally biased region" description="Polar residues" evidence="9">
    <location>
        <begin position="282"/>
        <end position="300"/>
    </location>
</feature>